<dbReference type="KEGG" id="ngr:NAEGRDRAFT_61457"/>
<dbReference type="AlphaFoldDB" id="D2UYF9"/>
<gene>
    <name evidence="3" type="ORF">NAEGRDRAFT_61457</name>
</gene>
<comment type="similarity">
    <text evidence="1">Belongs to the 5'-3' exonuclease family.</text>
</comment>
<evidence type="ECO:0000259" key="2">
    <source>
        <dbReference type="Pfam" id="PF03159"/>
    </source>
</evidence>
<name>D2UYF9_NAEGR</name>
<dbReference type="GO" id="GO:0005634">
    <property type="term" value="C:nucleus"/>
    <property type="evidence" value="ECO:0007669"/>
    <property type="project" value="TreeGrafter"/>
</dbReference>
<feature type="domain" description="Xrn1 N-terminal" evidence="2">
    <location>
        <begin position="134"/>
        <end position="224"/>
    </location>
</feature>
<dbReference type="OrthoDB" id="372487at2759"/>
<proteinExistence type="inferred from homology"/>
<dbReference type="EMBL" id="GG738845">
    <property type="protein sequence ID" value="EFC50468.1"/>
    <property type="molecule type" value="Genomic_DNA"/>
</dbReference>
<dbReference type="RefSeq" id="XP_002683212.1">
    <property type="nucleotide sequence ID" value="XM_002683166.1"/>
</dbReference>
<dbReference type="Pfam" id="PF03159">
    <property type="entry name" value="XRN_N"/>
    <property type="match status" value="1"/>
</dbReference>
<dbReference type="PANTHER" id="PTHR12341">
    <property type="entry name" value="5'-&gt;3' EXORIBONUCLEASE"/>
    <property type="match status" value="1"/>
</dbReference>
<reference evidence="3 4" key="1">
    <citation type="journal article" date="2010" name="Cell">
        <title>The genome of Naegleria gruberi illuminates early eukaryotic versatility.</title>
        <authorList>
            <person name="Fritz-Laylin L.K."/>
            <person name="Prochnik S.E."/>
            <person name="Ginger M.L."/>
            <person name="Dacks J.B."/>
            <person name="Carpenter M.L."/>
            <person name="Field M.C."/>
            <person name="Kuo A."/>
            <person name="Paredez A."/>
            <person name="Chapman J."/>
            <person name="Pham J."/>
            <person name="Shu S."/>
            <person name="Neupane R."/>
            <person name="Cipriano M."/>
            <person name="Mancuso J."/>
            <person name="Tu H."/>
            <person name="Salamov A."/>
            <person name="Lindquist E."/>
            <person name="Shapiro H."/>
            <person name="Lucas S."/>
            <person name="Grigoriev I.V."/>
            <person name="Cande W.Z."/>
            <person name="Fulton C."/>
            <person name="Rokhsar D.S."/>
            <person name="Dawson S.C."/>
        </authorList>
    </citation>
    <scope>NUCLEOTIDE SEQUENCE [LARGE SCALE GENOMIC DNA]</scope>
    <source>
        <strain evidence="3 4">NEG-M</strain>
    </source>
</reference>
<dbReference type="OMA" id="FLMSIMP"/>
<accession>D2UYF9</accession>
<dbReference type="GO" id="GO:0000956">
    <property type="term" value="P:nuclear-transcribed mRNA catabolic process"/>
    <property type="evidence" value="ECO:0007669"/>
    <property type="project" value="TreeGrafter"/>
</dbReference>
<sequence length="436" mass="49599">MGLPRSTVTSVLSFILGTNDASMNMIASKKQPQLEGGGDGAGGATMETVIYIDGNSLIYHKLQDVIPVDATASTLFAEKSVLKIVEQVKDSVIGQLNHIYLENRPFSKIVLVFDGPCPFAKNQEQRKRRFANVSSLMASPGTFFMFKICQEIYKWADDVFYSHATKGVDIKVEFSDCFVPGEGEIKILEAIRNNPNCRHVVYTKDSDFVLLLLTSCEENIILVNDYQKIEKIILVKRVRDQFGLFDNQQYKEKLNSILLDMVFLSISFGNDYLKPMSHEQKLLNLLLRYKKKKQKYPEKSLVHIEKNTIGLDLEFFTKILIKSKDVQPSMKRSEEETLLTLNYLKSLLWCIGTYESGVCRNYSQFSHCTPPVLLSQMIQDMRILAKRDKILMLPTIGDSSLLPVTFLMSIMPFTVSNCRVSESLFKAIKFLPIENN</sequence>
<dbReference type="Gene3D" id="3.40.50.12390">
    <property type="match status" value="1"/>
</dbReference>
<dbReference type="InterPro" id="IPR004859">
    <property type="entry name" value="Xrn1_N"/>
</dbReference>
<keyword evidence="4" id="KW-1185">Reference proteome</keyword>
<evidence type="ECO:0000313" key="3">
    <source>
        <dbReference type="EMBL" id="EFC50468.1"/>
    </source>
</evidence>
<dbReference type="GO" id="GO:0003723">
    <property type="term" value="F:RNA binding"/>
    <property type="evidence" value="ECO:0007669"/>
    <property type="project" value="TreeGrafter"/>
</dbReference>
<evidence type="ECO:0000256" key="1">
    <source>
        <dbReference type="ARBA" id="ARBA00038299"/>
    </source>
</evidence>
<dbReference type="VEuPathDB" id="AmoebaDB:NAEGRDRAFT_61457"/>
<dbReference type="PANTHER" id="PTHR12341:SF7">
    <property type="entry name" value="5'-3' EXORIBONUCLEASE 1"/>
    <property type="match status" value="1"/>
</dbReference>
<protein>
    <submittedName>
        <fullName evidence="3">Predicted protein</fullName>
    </submittedName>
</protein>
<dbReference type="InParanoid" id="D2UYF9"/>
<dbReference type="GO" id="GO:0004534">
    <property type="term" value="F:5'-3' RNA exonuclease activity"/>
    <property type="evidence" value="ECO:0007669"/>
    <property type="project" value="TreeGrafter"/>
</dbReference>
<dbReference type="Proteomes" id="UP000006671">
    <property type="component" value="Unassembled WGS sequence"/>
</dbReference>
<evidence type="ECO:0000313" key="4">
    <source>
        <dbReference type="Proteomes" id="UP000006671"/>
    </source>
</evidence>
<dbReference type="GeneID" id="8863826"/>
<dbReference type="eggNOG" id="KOG2045">
    <property type="taxonomic scope" value="Eukaryota"/>
</dbReference>
<dbReference type="InterPro" id="IPR027073">
    <property type="entry name" value="5_3_exoribonuclease"/>
</dbReference>
<dbReference type="STRING" id="5762.D2UYF9"/>
<organism evidence="4">
    <name type="scientific">Naegleria gruberi</name>
    <name type="common">Amoeba</name>
    <dbReference type="NCBI Taxonomy" id="5762"/>
    <lineage>
        <taxon>Eukaryota</taxon>
        <taxon>Discoba</taxon>
        <taxon>Heterolobosea</taxon>
        <taxon>Tetramitia</taxon>
        <taxon>Eutetramitia</taxon>
        <taxon>Vahlkampfiidae</taxon>
        <taxon>Naegleria</taxon>
    </lineage>
</organism>